<dbReference type="InterPro" id="IPR018466">
    <property type="entry name" value="Kre9/Knh1-like_N"/>
</dbReference>
<organism evidence="4 5">
    <name type="scientific">Cylindrobasidium torrendii FP15055 ss-10</name>
    <dbReference type="NCBI Taxonomy" id="1314674"/>
    <lineage>
        <taxon>Eukaryota</taxon>
        <taxon>Fungi</taxon>
        <taxon>Dikarya</taxon>
        <taxon>Basidiomycota</taxon>
        <taxon>Agaricomycotina</taxon>
        <taxon>Agaricomycetes</taxon>
        <taxon>Agaricomycetidae</taxon>
        <taxon>Agaricales</taxon>
        <taxon>Marasmiineae</taxon>
        <taxon>Physalacriaceae</taxon>
        <taxon>Cylindrobasidium</taxon>
    </lineage>
</organism>
<evidence type="ECO:0000313" key="5">
    <source>
        <dbReference type="Proteomes" id="UP000054007"/>
    </source>
</evidence>
<sequence length="124" mass="13351">MYSMFTTFVLMLLSLVSAAPLNTPRDVWTPTITSPTAETVWTVGQTVEVTWSTADAPENVSNGGRVVLGKNNLLTSNVLVDSFVLKDADGSITVTVPEVEAGDDYFIVLFGDSGNWSDNFTIQA</sequence>
<dbReference type="Pfam" id="PF10342">
    <property type="entry name" value="Kre9_KNH"/>
    <property type="match status" value="1"/>
</dbReference>
<gene>
    <name evidence="4" type="ORF">CYLTODRAFT_426911</name>
</gene>
<reference evidence="4 5" key="1">
    <citation type="journal article" date="2015" name="Fungal Genet. Biol.">
        <title>Evolution of novel wood decay mechanisms in Agaricales revealed by the genome sequences of Fistulina hepatica and Cylindrobasidium torrendii.</title>
        <authorList>
            <person name="Floudas D."/>
            <person name="Held B.W."/>
            <person name="Riley R."/>
            <person name="Nagy L.G."/>
            <person name="Koehler G."/>
            <person name="Ransdell A.S."/>
            <person name="Younus H."/>
            <person name="Chow J."/>
            <person name="Chiniquy J."/>
            <person name="Lipzen A."/>
            <person name="Tritt A."/>
            <person name="Sun H."/>
            <person name="Haridas S."/>
            <person name="LaButti K."/>
            <person name="Ohm R.A."/>
            <person name="Kues U."/>
            <person name="Blanchette R.A."/>
            <person name="Grigoriev I.V."/>
            <person name="Minto R.E."/>
            <person name="Hibbett D.S."/>
        </authorList>
    </citation>
    <scope>NUCLEOTIDE SEQUENCE [LARGE SCALE GENOMIC DNA]</scope>
    <source>
        <strain evidence="4 5">FP15055 ss-10</strain>
    </source>
</reference>
<dbReference type="AlphaFoldDB" id="A0A0D7AYU0"/>
<evidence type="ECO:0000259" key="3">
    <source>
        <dbReference type="Pfam" id="PF10342"/>
    </source>
</evidence>
<protein>
    <recommendedName>
        <fullName evidence="3">Yeast cell wall synthesis Kre9/Knh1-like N-terminal domain-containing protein</fullName>
    </recommendedName>
</protein>
<dbReference type="EMBL" id="KN880784">
    <property type="protein sequence ID" value="KIY62436.1"/>
    <property type="molecule type" value="Genomic_DNA"/>
</dbReference>
<feature type="domain" description="Yeast cell wall synthesis Kre9/Knh1-like N-terminal" evidence="3">
    <location>
        <begin position="34"/>
        <end position="122"/>
    </location>
</feature>
<feature type="chain" id="PRO_5002316485" description="Yeast cell wall synthesis Kre9/Knh1-like N-terminal domain-containing protein" evidence="2">
    <location>
        <begin position="19"/>
        <end position="124"/>
    </location>
</feature>
<feature type="signal peptide" evidence="2">
    <location>
        <begin position="1"/>
        <end position="18"/>
    </location>
</feature>
<proteinExistence type="predicted"/>
<accession>A0A0D7AYU0</accession>
<name>A0A0D7AYU0_9AGAR</name>
<keyword evidence="5" id="KW-1185">Reference proteome</keyword>
<evidence type="ECO:0000256" key="2">
    <source>
        <dbReference type="SAM" id="SignalP"/>
    </source>
</evidence>
<keyword evidence="1 2" id="KW-0732">Signal</keyword>
<evidence type="ECO:0000313" key="4">
    <source>
        <dbReference type="EMBL" id="KIY62436.1"/>
    </source>
</evidence>
<dbReference type="OrthoDB" id="2973648at2759"/>
<evidence type="ECO:0000256" key="1">
    <source>
        <dbReference type="ARBA" id="ARBA00022729"/>
    </source>
</evidence>
<dbReference type="Proteomes" id="UP000054007">
    <property type="component" value="Unassembled WGS sequence"/>
</dbReference>
<dbReference type="STRING" id="1314674.A0A0D7AYU0"/>